<reference evidence="1 2" key="1">
    <citation type="submission" date="2023-10" db="EMBL/GenBank/DDBJ databases">
        <authorList>
            <person name="Maclean D."/>
            <person name="Macfadyen A."/>
        </authorList>
    </citation>
    <scope>NUCLEOTIDE SEQUENCE [LARGE SCALE GENOMIC DNA]</scope>
</reference>
<dbReference type="EMBL" id="CAUYUE010000006">
    <property type="protein sequence ID" value="CAK0780398.1"/>
    <property type="molecule type" value="Genomic_DNA"/>
</dbReference>
<sequence length="182" mass="19748">MNQHIKECKMAAVSRCSITRPFSVFGTARSSCRRASRCDDTRSPSAAQARRRDLLIVPLLACTIHAAPGCQAAGLEAIPSPFFQNVPGPASQAAEAIKSKAEAASDAFEKSDFLRGLREKSELNKDKNKKALQDKYCYRQAELGIGDCAGLRLIPGATKSGLQKEKTPERKLLEFFTGSGDK</sequence>
<evidence type="ECO:0000313" key="1">
    <source>
        <dbReference type="EMBL" id="CAK0780398.1"/>
    </source>
</evidence>
<proteinExistence type="predicted"/>
<dbReference type="PANTHER" id="PTHR36730:SF1">
    <property type="entry name" value="CATHEPSIN PROPEPTIDE INHIBITOR DOMAIN-CONTAINING PROTEIN"/>
    <property type="match status" value="1"/>
</dbReference>
<name>A0AAV1I3D1_9CHLO</name>
<gene>
    <name evidence="1" type="ORF">CVIRNUC_005039</name>
</gene>
<protein>
    <submittedName>
        <fullName evidence="1">Uncharacterized protein</fullName>
    </submittedName>
</protein>
<comment type="caution">
    <text evidence="1">The sequence shown here is derived from an EMBL/GenBank/DDBJ whole genome shotgun (WGS) entry which is preliminary data.</text>
</comment>
<dbReference type="PANTHER" id="PTHR36730">
    <property type="entry name" value="OS03G0210700 PROTEIN"/>
    <property type="match status" value="1"/>
</dbReference>
<keyword evidence="2" id="KW-1185">Reference proteome</keyword>
<evidence type="ECO:0000313" key="2">
    <source>
        <dbReference type="Proteomes" id="UP001314263"/>
    </source>
</evidence>
<dbReference type="Proteomes" id="UP001314263">
    <property type="component" value="Unassembled WGS sequence"/>
</dbReference>
<accession>A0AAV1I3D1</accession>
<organism evidence="1 2">
    <name type="scientific">Coccomyxa viridis</name>
    <dbReference type="NCBI Taxonomy" id="1274662"/>
    <lineage>
        <taxon>Eukaryota</taxon>
        <taxon>Viridiplantae</taxon>
        <taxon>Chlorophyta</taxon>
        <taxon>core chlorophytes</taxon>
        <taxon>Trebouxiophyceae</taxon>
        <taxon>Trebouxiophyceae incertae sedis</taxon>
        <taxon>Coccomyxaceae</taxon>
        <taxon>Coccomyxa</taxon>
    </lineage>
</organism>
<dbReference type="AlphaFoldDB" id="A0AAV1I3D1"/>